<evidence type="ECO:0000256" key="3">
    <source>
        <dbReference type="ARBA" id="ARBA00022723"/>
    </source>
</evidence>
<dbReference type="EMBL" id="MU839841">
    <property type="protein sequence ID" value="KAK1751783.1"/>
    <property type="molecule type" value="Genomic_DNA"/>
</dbReference>
<feature type="compositionally biased region" description="Basic and acidic residues" evidence="7">
    <location>
        <begin position="2764"/>
        <end position="2787"/>
    </location>
</feature>
<feature type="region of interest" description="Disordered" evidence="7">
    <location>
        <begin position="1277"/>
        <end position="1351"/>
    </location>
</feature>
<dbReference type="Pfam" id="PF06337">
    <property type="entry name" value="DUSP"/>
    <property type="match status" value="1"/>
</dbReference>
<feature type="domain" description="DUSP" evidence="9">
    <location>
        <begin position="1353"/>
        <end position="1472"/>
    </location>
</feature>
<dbReference type="GO" id="GO:0016579">
    <property type="term" value="P:protein deubiquitination"/>
    <property type="evidence" value="ECO:0007669"/>
    <property type="project" value="InterPro"/>
</dbReference>
<keyword evidence="4" id="KW-0378">Hydrolase</keyword>
<dbReference type="Gene3D" id="3.30.830.10">
    <property type="entry name" value="Metalloenzyme, LuxS/M16 peptidase-like"/>
    <property type="match status" value="4"/>
</dbReference>
<dbReference type="PANTHER" id="PTHR43690:SF18">
    <property type="entry name" value="INSULIN-DEGRADING ENZYME-RELATED"/>
    <property type="match status" value="1"/>
</dbReference>
<dbReference type="GO" id="GO:0043171">
    <property type="term" value="P:peptide catabolic process"/>
    <property type="evidence" value="ECO:0007669"/>
    <property type="project" value="TreeGrafter"/>
</dbReference>
<dbReference type="SUPFAM" id="SSF63411">
    <property type="entry name" value="LuxS/MPP-like metallohydrolase"/>
    <property type="match status" value="4"/>
</dbReference>
<keyword evidence="5" id="KW-0862">Zinc</keyword>
<evidence type="ECO:0000256" key="7">
    <source>
        <dbReference type="SAM" id="MobiDB-lite"/>
    </source>
</evidence>
<feature type="region of interest" description="Disordered" evidence="7">
    <location>
        <begin position="1204"/>
        <end position="1230"/>
    </location>
</feature>
<dbReference type="InterPro" id="IPR006615">
    <property type="entry name" value="Pept_C19_DUSP"/>
</dbReference>
<keyword evidence="11" id="KW-1185">Reference proteome</keyword>
<dbReference type="GO" id="GO:0051603">
    <property type="term" value="P:proteolysis involved in protein catabolic process"/>
    <property type="evidence" value="ECO:0007669"/>
    <property type="project" value="TreeGrafter"/>
</dbReference>
<dbReference type="InterPro" id="IPR032632">
    <property type="entry name" value="Peptidase_M16_M"/>
</dbReference>
<organism evidence="10 11">
    <name type="scientific">Echria macrotheca</name>
    <dbReference type="NCBI Taxonomy" id="438768"/>
    <lineage>
        <taxon>Eukaryota</taxon>
        <taxon>Fungi</taxon>
        <taxon>Dikarya</taxon>
        <taxon>Ascomycota</taxon>
        <taxon>Pezizomycotina</taxon>
        <taxon>Sordariomycetes</taxon>
        <taxon>Sordariomycetidae</taxon>
        <taxon>Sordariales</taxon>
        <taxon>Schizotheciaceae</taxon>
        <taxon>Echria</taxon>
    </lineage>
</organism>
<reference evidence="10" key="1">
    <citation type="submission" date="2023-06" db="EMBL/GenBank/DDBJ databases">
        <title>Genome-scale phylogeny and comparative genomics of the fungal order Sordariales.</title>
        <authorList>
            <consortium name="Lawrence Berkeley National Laboratory"/>
            <person name="Hensen N."/>
            <person name="Bonometti L."/>
            <person name="Westerberg I."/>
            <person name="Brannstrom I.O."/>
            <person name="Guillou S."/>
            <person name="Cros-Aarteil S."/>
            <person name="Calhoun S."/>
            <person name="Haridas S."/>
            <person name="Kuo A."/>
            <person name="Mondo S."/>
            <person name="Pangilinan J."/>
            <person name="Riley R."/>
            <person name="Labutti K."/>
            <person name="Andreopoulos B."/>
            <person name="Lipzen A."/>
            <person name="Chen C."/>
            <person name="Yanf M."/>
            <person name="Daum C."/>
            <person name="Ng V."/>
            <person name="Clum A."/>
            <person name="Steindorff A."/>
            <person name="Ohm R."/>
            <person name="Martin F."/>
            <person name="Silar P."/>
            <person name="Natvig D."/>
            <person name="Lalanne C."/>
            <person name="Gautier V."/>
            <person name="Ament-Velasquez S.L."/>
            <person name="Kruys A."/>
            <person name="Hutchinson M.I."/>
            <person name="Powell A.J."/>
            <person name="Barry K."/>
            <person name="Miller A.N."/>
            <person name="Grigoriev I.V."/>
            <person name="Debuchy R."/>
            <person name="Gladieux P."/>
            <person name="Thoren M.H."/>
            <person name="Johannesson H."/>
        </authorList>
    </citation>
    <scope>NUCLEOTIDE SEQUENCE</scope>
    <source>
        <strain evidence="10">PSN4</strain>
    </source>
</reference>
<evidence type="ECO:0000313" key="10">
    <source>
        <dbReference type="EMBL" id="KAK1751783.1"/>
    </source>
</evidence>
<dbReference type="InterPro" id="IPR001394">
    <property type="entry name" value="Peptidase_C19_UCH"/>
</dbReference>
<keyword evidence="3" id="KW-0479">Metal-binding</keyword>
<dbReference type="Pfam" id="PF16187">
    <property type="entry name" value="Peptidase_M16_M"/>
    <property type="match status" value="1"/>
</dbReference>
<feature type="region of interest" description="Disordered" evidence="7">
    <location>
        <begin position="1073"/>
        <end position="1163"/>
    </location>
</feature>
<comment type="caution">
    <text evidence="10">The sequence shown here is derived from an EMBL/GenBank/DDBJ whole genome shotgun (WGS) entry which is preliminary data.</text>
</comment>
<dbReference type="FunFam" id="3.30.830.10:FF:000004">
    <property type="entry name" value="Putative insulin-degrading enzyme"/>
    <property type="match status" value="1"/>
</dbReference>
<dbReference type="FunFam" id="3.30.830.10:FF:000005">
    <property type="entry name" value="nardilysin isoform X1"/>
    <property type="match status" value="1"/>
</dbReference>
<evidence type="ECO:0000256" key="1">
    <source>
        <dbReference type="ARBA" id="ARBA00007261"/>
    </source>
</evidence>
<dbReference type="InterPro" id="IPR007863">
    <property type="entry name" value="Peptidase_M16_C"/>
</dbReference>
<dbReference type="Gene3D" id="3.30.2230.10">
    <property type="entry name" value="DUSP-like"/>
    <property type="match status" value="1"/>
</dbReference>
<dbReference type="FunFam" id="3.30.830.10:FF:000003">
    <property type="entry name" value="Insulin-degrading enzyme"/>
    <property type="match status" value="1"/>
</dbReference>
<gene>
    <name evidence="10" type="ORF">QBC47DRAFT_405801</name>
</gene>
<feature type="compositionally biased region" description="Low complexity" evidence="7">
    <location>
        <begin position="2566"/>
        <end position="2577"/>
    </location>
</feature>
<feature type="region of interest" description="Disordered" evidence="7">
    <location>
        <begin position="2547"/>
        <end position="2618"/>
    </location>
</feature>
<name>A0AAJ0F5X1_9PEZI</name>
<dbReference type="Proteomes" id="UP001239445">
    <property type="component" value="Unassembled WGS sequence"/>
</dbReference>
<sequence>MAHFRRTSSPGPGTPMREDRLRSVELVTDSLETPSLDDRTYRVVRLPNQLEVLLVHDPEADKASAAMDVAVGSFSDEDDMPGMAHAVEHLLFMGTKKYPAENAYHQYLSAHSGSSNAYTAPTSTNYHFEVSAKPSNDEEPSATNPSPLFGALDRFAQFFIEPLFLESTLDRELRAVDSENKKNLQSDQWRLHQLDKSLSNPKHPYCHFSTGNLETLKTIPEGRGINVRDKFIEFYEKHYSANRMKLCVLGREPLDVLEVWVSEFFSGIRNKSLPQNRWPDEQPLPKDCLGIQYFAKPVMDSRELTITFPFLDEELLFESLPGKYIGHLIGHEGPGSIMAYIKGKGWANGLGAGPSPVCPGSPGVFDCNIRLTEEGLKNYKEIIKVFFQYVALLRETEPQEWIFEEQKGMADVDFRFKQKTSSYRFTMKISSVMQKPLPREWLLSGVVRPRKFDAKLIKQAVDCFRPDNFRFTIVSRDVPGKWDKKEKWYGTEYTCEPIPADFMEEIKKAATSTASERIPNLHLPHKNQFIPTKLEVEKKEVKEPAVAPRIIRNDQFVRTWYKKDDTFWVPKANFIVSCKSPIVYASAASSVKARIFTDLVRDALEEYSYDAELAGLQYNVSLDSRGLFIEVSGYNDKLAVLLEQVLITMRDLEIRDDRFDIIKERLTRGYRNWELQPPWTQIGDYTTWLTAEHENVVEELEAELPGISADSVRAFRKELLAQMHMEVYVHGNLYKEDALKLTDMIETTLKPRVLPREQWPIKRSLIFPPGSNYVWKKTLKDPANVNHCIEYWLYVGDKSDRGIRAKTLLLDQIAHEPSFDQLRTKEQLGYIVYSGVRASTTTYGFRFIIQSEKTAPYLETRIELFLESLAKMIEEMNDTDFENNKRSLIVKRLEKPKYLDQETTRHWNQIHSEYYDFESAQKDVALIKPLTKAEMVEFFNHYIHPASPHRAKLAIYFVAQAKSDVSTQQISELIKTLELDTDAAAQAATDLQARLSAAGHDEEKEVAGLKDYLLHELKVTENKIDAAVEAWRKLHAQNLGTDGVVKDAKPPSSNGTTPVAIDDVRDFKASLRATPGARPVKDLSDGLSDSDVRSAVRRSRSVVRPSPANSRCHRRPRAALSFPTESASSELHAQLTFNTSSSKKRRITRQAARAHDPEDLPAAAISDNVLPSTEDIPDPSFSFAAGPHPPDYIHTDLLPVSGVPPRLQTHTSSFTSTDGTSSAGSSPCAASADLSIDVDRIRDLSDSGLTLQAPESGPARSPSPYINTAHRALIGGAADLPHRSSSPLKRRASSMDPPTDDTDGREDVDMLMAPAAEPQEEDQNKRVDEGDSKAPLVSDAEPGADLPLRNDIPPLEQQVKTIETLVKAFAETPLEEGQQAFLVSRKWLNRAQTFGADARHNNKQVFGRVLGPVDNSDIIEAIFTDSLGQACVQLRPGMGSESFELFPKDAWDLLVSWYGLTAGQSPVIRTAHNTAPDNVSPPNIQFEFYPPVFTIHRLWSATSPIPIEQELKQRKPAPPIIVQSTSFGYHNFLKQAKQLAGVANDRKVRVWRILQTLPTAQPAGALTPPDSAGGSPDPVAFASAPPVTPGAYPELLVDVEKFLHLQKDVERGLVEADDTTTNPNYNGRKSLSLVGLTVDSTLILDESIDRDTYVSTHRGSNNREGALATRGSTGNLVAQTRVTASGRNSPALAGPLTRGRAQQKSGRTIGCCGLQNLGNTCYMNSALQCLRSVEELTKYFLTHEAEKEINTENPLSHNGEVAMAYGRLLEEMYKDRGQSSIQPRQFKSVIGRHAATFSGYGQQDSQEFLGFLLDGLQEDLNRVKKKPYIEKPDSTDDMIHNNAAIREMAEKVWDITKKRDDSVIGDLFTGLYKSTLVCPACKKVSITFDPFTNLTLPLPVGNVWSRPVKFFPLTDWPFNLEVEISKNATVKELKQFVSDRVGVPVERLFAAEAFRDRFYKFYDETSCVADEMQTNDHVTVHELEACPTNAATAKTNNNKKQKYRSLLAEPSQDDGCDEAERILVPVVHRLDPGSHGRKPHFAKGKQSSIGVPDPHFIVLTRDEAQSEDIIRRKVLEKVATYSTWPVFWQHVDAADNSESTTDPEMVNANSDADSAGDAGVVAKSLQGEEDIIDVTMSDAAAGPKDNPPSTADQYPNLIRSWPPRPRVPWVNAEEFLDAQLQNLFQLSYFDDGSGSLACGWQVVTEDGQFPRLSTRQPKPASPDVDMRSPGPWDASDDTGSEGQSSNVHEQTRMADESDDDSDPTDLRQLSQRHPSPHLKQGKKRLDKQQQRAATVGRPDDAEPESPSGKNNGLLVRPGEGIVVDWDENAFDMVFGGSGAPGDERGVATYSAVETLHDRTIEASKARRLMRQKHGITLDDCLAEFEKPEVLSEQDTWYCPRCKDHRRATKKFDLWKTPDILVVHLKRFSSNTWTRNKIDTLVDFPVEGLDLTKRVIDKTNGKEEIFDLIAVDNHWGGLGGGHYTASAKNFVDGEWYEYNDASVSKTKDPQRGIVTPGAYLLFYRRRSEVPLGGPRFAEIFEHYNVQTDAGEPASGEGQRLGQGSSLGGSPSASTGAGPAHRRAARGFLNDIDDSVDGEPPAYRATLPSESRADEADGDADRGVALTSWTQQGALRNSIEADEGIDMPEYDNAGPAAAGLTSMLTTDGWSFGNLKQGSDTGADDDLASDVAQGDGSSMDGGSFADGMDTEPNLPEQSLGYIGQAEPIGDFPAFDDPPAPVPRENSLIARMAVETWESKVYTVPADVGHDQPTEQVAEIRIDDDHEHDPSQEQQQNPKA</sequence>
<dbReference type="PANTHER" id="PTHR43690">
    <property type="entry name" value="NARDILYSIN"/>
    <property type="match status" value="1"/>
</dbReference>
<evidence type="ECO:0000313" key="11">
    <source>
        <dbReference type="Proteomes" id="UP001239445"/>
    </source>
</evidence>
<feature type="region of interest" description="Disordered" evidence="7">
    <location>
        <begin position="2673"/>
        <end position="2742"/>
    </location>
</feature>
<feature type="region of interest" description="Disordered" evidence="7">
    <location>
        <begin position="2760"/>
        <end position="2796"/>
    </location>
</feature>
<dbReference type="GO" id="GO:0005739">
    <property type="term" value="C:mitochondrion"/>
    <property type="evidence" value="ECO:0007669"/>
    <property type="project" value="TreeGrafter"/>
</dbReference>
<dbReference type="GO" id="GO:0046872">
    <property type="term" value="F:metal ion binding"/>
    <property type="evidence" value="ECO:0007669"/>
    <property type="project" value="UniProtKB-KW"/>
</dbReference>
<dbReference type="InterPro" id="IPR054734">
    <property type="entry name" value="PqqF-like_C_4"/>
</dbReference>
<dbReference type="InterPro" id="IPR038765">
    <property type="entry name" value="Papain-like_cys_pep_sf"/>
</dbReference>
<dbReference type="InterPro" id="IPR028889">
    <property type="entry name" value="USP"/>
</dbReference>
<feature type="region of interest" description="Disordered" evidence="7">
    <location>
        <begin position="1562"/>
        <end position="1583"/>
    </location>
</feature>
<feature type="compositionally biased region" description="Basic and acidic residues" evidence="7">
    <location>
        <begin position="1322"/>
        <end position="1332"/>
    </location>
</feature>
<dbReference type="InterPro" id="IPR018200">
    <property type="entry name" value="USP_CS"/>
</dbReference>
<evidence type="ECO:0000256" key="2">
    <source>
        <dbReference type="ARBA" id="ARBA00022670"/>
    </source>
</evidence>
<feature type="domain" description="USP" evidence="8">
    <location>
        <begin position="1712"/>
        <end position="2525"/>
    </location>
</feature>
<dbReference type="GO" id="GO:0004222">
    <property type="term" value="F:metalloendopeptidase activity"/>
    <property type="evidence" value="ECO:0007669"/>
    <property type="project" value="TreeGrafter"/>
</dbReference>
<feature type="region of interest" description="Disordered" evidence="7">
    <location>
        <begin position="2138"/>
        <end position="2159"/>
    </location>
</feature>
<dbReference type="PROSITE" id="PS00972">
    <property type="entry name" value="USP_1"/>
    <property type="match status" value="1"/>
</dbReference>
<dbReference type="Pfam" id="PF00675">
    <property type="entry name" value="Peptidase_M16"/>
    <property type="match status" value="1"/>
</dbReference>
<dbReference type="Pfam" id="PF05193">
    <property type="entry name" value="Peptidase_M16_C"/>
    <property type="match status" value="1"/>
</dbReference>
<dbReference type="PROSITE" id="PS00973">
    <property type="entry name" value="USP_2"/>
    <property type="match status" value="1"/>
</dbReference>
<dbReference type="Pfam" id="PF00443">
    <property type="entry name" value="UCH"/>
    <property type="match status" value="1"/>
</dbReference>
<keyword evidence="2" id="KW-0645">Protease</keyword>
<feature type="compositionally biased region" description="Basic and acidic residues" evidence="7">
    <location>
        <begin position="1079"/>
        <end position="1094"/>
    </location>
</feature>
<evidence type="ECO:0000256" key="6">
    <source>
        <dbReference type="ARBA" id="ARBA00023049"/>
    </source>
</evidence>
<proteinExistence type="inferred from homology"/>
<dbReference type="InterPro" id="IPR035927">
    <property type="entry name" value="DUSP-like_sf"/>
</dbReference>
<keyword evidence="6" id="KW-0482">Metalloprotease</keyword>
<dbReference type="InterPro" id="IPR050626">
    <property type="entry name" value="Peptidase_M16"/>
</dbReference>
<dbReference type="PROSITE" id="PS51283">
    <property type="entry name" value="DUSP"/>
    <property type="match status" value="1"/>
</dbReference>
<feature type="compositionally biased region" description="Polar residues" evidence="7">
    <location>
        <begin position="1123"/>
        <end position="1141"/>
    </location>
</feature>
<dbReference type="GO" id="GO:0004843">
    <property type="term" value="F:cysteine-type deubiquitinase activity"/>
    <property type="evidence" value="ECO:0007669"/>
    <property type="project" value="InterPro"/>
</dbReference>
<feature type="compositionally biased region" description="Basic residues" evidence="7">
    <location>
        <begin position="2274"/>
        <end position="2285"/>
    </location>
</feature>
<dbReference type="PROSITE" id="PS50235">
    <property type="entry name" value="USP_3"/>
    <property type="match status" value="1"/>
</dbReference>
<dbReference type="GO" id="GO:0005829">
    <property type="term" value="C:cytosol"/>
    <property type="evidence" value="ECO:0007669"/>
    <property type="project" value="TreeGrafter"/>
</dbReference>
<dbReference type="InterPro" id="IPR011249">
    <property type="entry name" value="Metalloenz_LuxS/M16"/>
</dbReference>
<feature type="region of interest" description="Disordered" evidence="7">
    <location>
        <begin position="2209"/>
        <end position="2316"/>
    </location>
</feature>
<dbReference type="Pfam" id="PF22456">
    <property type="entry name" value="PqqF-like_C_4"/>
    <property type="match status" value="1"/>
</dbReference>
<evidence type="ECO:0000259" key="9">
    <source>
        <dbReference type="PROSITE" id="PS51283"/>
    </source>
</evidence>
<evidence type="ECO:0000256" key="5">
    <source>
        <dbReference type="ARBA" id="ARBA00022833"/>
    </source>
</evidence>
<evidence type="ECO:0000256" key="4">
    <source>
        <dbReference type="ARBA" id="ARBA00022801"/>
    </source>
</evidence>
<dbReference type="SUPFAM" id="SSF143791">
    <property type="entry name" value="DUSP-like"/>
    <property type="match status" value="1"/>
</dbReference>
<feature type="compositionally biased region" description="Low complexity" evidence="7">
    <location>
        <begin position="1209"/>
        <end position="1230"/>
    </location>
</feature>
<dbReference type="SUPFAM" id="SSF54001">
    <property type="entry name" value="Cysteine proteinases"/>
    <property type="match status" value="1"/>
</dbReference>
<protein>
    <submittedName>
        <fullName evidence="10">UCH-domain-containing protein</fullName>
    </submittedName>
</protein>
<feature type="compositionally biased region" description="Basic and acidic residues" evidence="7">
    <location>
        <begin position="2609"/>
        <end position="2618"/>
    </location>
</feature>
<dbReference type="Gene3D" id="3.90.70.10">
    <property type="entry name" value="Cysteine proteinases"/>
    <property type="match status" value="2"/>
</dbReference>
<dbReference type="CDD" id="cd02674">
    <property type="entry name" value="Peptidase_C19R"/>
    <property type="match status" value="1"/>
</dbReference>
<comment type="similarity">
    <text evidence="1">Belongs to the peptidase M16 family.</text>
</comment>
<dbReference type="InterPro" id="IPR011765">
    <property type="entry name" value="Pept_M16_N"/>
</dbReference>
<dbReference type="SMART" id="SM00695">
    <property type="entry name" value="DUSP"/>
    <property type="match status" value="1"/>
</dbReference>
<evidence type="ECO:0000259" key="8">
    <source>
        <dbReference type="PROSITE" id="PS50235"/>
    </source>
</evidence>
<accession>A0AAJ0F5X1</accession>